<accession>M2ZQU2</accession>
<feature type="region of interest" description="Disordered" evidence="1">
    <location>
        <begin position="60"/>
        <end position="87"/>
    </location>
</feature>
<evidence type="ECO:0000256" key="1">
    <source>
        <dbReference type="SAM" id="MobiDB-lite"/>
    </source>
</evidence>
<dbReference type="HOGENOM" id="CLU_781037_0_0_1"/>
<evidence type="ECO:0000313" key="3">
    <source>
        <dbReference type="Proteomes" id="UP000016932"/>
    </source>
</evidence>
<sequence>MGQKPRVQYSRCEMEVRVADPSRDRGLARSVRMMEKEMGRSLPVTPTSDSEQSFNAAPALSMPGKTSPTPHTIFPPDSEKIARSSPPSCREKISSVEFAKDQILHETDGRSQGSTIQRRIFPLNWLFGGNLVRLQSVIHHLTPRLNGDWKQTTRLTHLSSSLACSTQDHDYELIRRLFKAASDLVVFSHACELTWKPSVSHADERRICLGRRSLCMYDTHSRARAAMIHRKHEKRHAKRSKIKENVAQSLNFSPYESYDHAVLMLPSFVLQRHAHIHLITVTGVSILSPHISVRFTMIRIILLSDQYRRLACLFREAGATLTSLTYSVQCFGIGECTGPGSSFQGSSTIASLRSL</sequence>
<keyword evidence="3" id="KW-1185">Reference proteome</keyword>
<proteinExistence type="predicted"/>
<dbReference type="AlphaFoldDB" id="M2ZQU2"/>
<dbReference type="KEGG" id="pfj:MYCFIDRAFT_176725"/>
<name>M2ZQU2_PSEFD</name>
<gene>
    <name evidence="2" type="ORF">MYCFIDRAFT_176725</name>
</gene>
<dbReference type="VEuPathDB" id="FungiDB:MYCFIDRAFT_176725"/>
<organism evidence="2 3">
    <name type="scientific">Pseudocercospora fijiensis (strain CIRAD86)</name>
    <name type="common">Black leaf streak disease fungus</name>
    <name type="synonym">Mycosphaerella fijiensis</name>
    <dbReference type="NCBI Taxonomy" id="383855"/>
    <lineage>
        <taxon>Eukaryota</taxon>
        <taxon>Fungi</taxon>
        <taxon>Dikarya</taxon>
        <taxon>Ascomycota</taxon>
        <taxon>Pezizomycotina</taxon>
        <taxon>Dothideomycetes</taxon>
        <taxon>Dothideomycetidae</taxon>
        <taxon>Mycosphaerellales</taxon>
        <taxon>Mycosphaerellaceae</taxon>
        <taxon>Pseudocercospora</taxon>
    </lineage>
</organism>
<reference evidence="2 3" key="1">
    <citation type="journal article" date="2012" name="PLoS Pathog.">
        <title>Diverse lifestyles and strategies of plant pathogenesis encoded in the genomes of eighteen Dothideomycetes fungi.</title>
        <authorList>
            <person name="Ohm R.A."/>
            <person name="Feau N."/>
            <person name="Henrissat B."/>
            <person name="Schoch C.L."/>
            <person name="Horwitz B.A."/>
            <person name="Barry K.W."/>
            <person name="Condon B.J."/>
            <person name="Copeland A.C."/>
            <person name="Dhillon B."/>
            <person name="Glaser F."/>
            <person name="Hesse C.N."/>
            <person name="Kosti I."/>
            <person name="LaButti K."/>
            <person name="Lindquist E.A."/>
            <person name="Lucas S."/>
            <person name="Salamov A.A."/>
            <person name="Bradshaw R.E."/>
            <person name="Ciuffetti L."/>
            <person name="Hamelin R.C."/>
            <person name="Kema G.H.J."/>
            <person name="Lawrence C."/>
            <person name="Scott J.A."/>
            <person name="Spatafora J.W."/>
            <person name="Turgeon B.G."/>
            <person name="de Wit P.J.G.M."/>
            <person name="Zhong S."/>
            <person name="Goodwin S.B."/>
            <person name="Grigoriev I.V."/>
        </authorList>
    </citation>
    <scope>NUCLEOTIDE SEQUENCE [LARGE SCALE GENOMIC DNA]</scope>
    <source>
        <strain evidence="2 3">CIRAD86</strain>
    </source>
</reference>
<dbReference type="Proteomes" id="UP000016932">
    <property type="component" value="Unassembled WGS sequence"/>
</dbReference>
<protein>
    <submittedName>
        <fullName evidence="2">Uncharacterized protein</fullName>
    </submittedName>
</protein>
<dbReference type="RefSeq" id="XP_007928631.1">
    <property type="nucleotide sequence ID" value="XM_007930440.1"/>
</dbReference>
<dbReference type="GeneID" id="19333618"/>
<evidence type="ECO:0000313" key="2">
    <source>
        <dbReference type="EMBL" id="EME81449.1"/>
    </source>
</evidence>
<dbReference type="EMBL" id="KB446560">
    <property type="protein sequence ID" value="EME81449.1"/>
    <property type="molecule type" value="Genomic_DNA"/>
</dbReference>